<dbReference type="InterPro" id="IPR029021">
    <property type="entry name" value="Prot-tyrosine_phosphatase-like"/>
</dbReference>
<reference evidence="4 5" key="1">
    <citation type="journal article" date="2015" name="Genome Biol. Evol.">
        <title>The genome of winter moth (Operophtera brumata) provides a genomic perspective on sexual dimorphism and phenology.</title>
        <authorList>
            <person name="Derks M.F."/>
            <person name="Smit S."/>
            <person name="Salis L."/>
            <person name="Schijlen E."/>
            <person name="Bossers A."/>
            <person name="Mateman C."/>
            <person name="Pijl A.S."/>
            <person name="de Ridder D."/>
            <person name="Groenen M.A."/>
            <person name="Visser M.E."/>
            <person name="Megens H.J."/>
        </authorList>
    </citation>
    <scope>NUCLEOTIDE SEQUENCE [LARGE SCALE GENOMIC DNA]</scope>
    <source>
        <strain evidence="4">WM2013NL</strain>
        <tissue evidence="4">Head and thorax</tissue>
    </source>
</reference>
<gene>
    <name evidence="4" type="ORF">OBRU01_04424</name>
</gene>
<feature type="domain" description="Myotubularin phosphatase" evidence="3">
    <location>
        <begin position="255"/>
        <end position="308"/>
    </location>
</feature>
<dbReference type="STRING" id="104452.A0A0L7L9H6"/>
<dbReference type="SUPFAM" id="SSF52799">
    <property type="entry name" value="(Phosphotyrosine protein) phosphatases II"/>
    <property type="match status" value="1"/>
</dbReference>
<comment type="caution">
    <text evidence="4">The sequence shown here is derived from an EMBL/GenBank/DDBJ whole genome shotgun (WGS) entry which is preliminary data.</text>
</comment>
<name>A0A0L7L9H6_OPEBR</name>
<dbReference type="PROSITE" id="PS51339">
    <property type="entry name" value="PPASE_MYOTUBULARIN"/>
    <property type="match status" value="4"/>
</dbReference>
<keyword evidence="2" id="KW-0175">Coiled coil</keyword>
<evidence type="ECO:0000256" key="2">
    <source>
        <dbReference type="SAM" id="Coils"/>
    </source>
</evidence>
<protein>
    <submittedName>
        <fullName evidence="4">Protein BM-MTM-9, isoform e</fullName>
    </submittedName>
</protein>
<dbReference type="GO" id="GO:0005737">
    <property type="term" value="C:cytoplasm"/>
    <property type="evidence" value="ECO:0007669"/>
    <property type="project" value="TreeGrafter"/>
</dbReference>
<evidence type="ECO:0000313" key="5">
    <source>
        <dbReference type="Proteomes" id="UP000037510"/>
    </source>
</evidence>
<dbReference type="Pfam" id="PF06602">
    <property type="entry name" value="Myotub-related"/>
    <property type="match status" value="1"/>
</dbReference>
<dbReference type="InterPro" id="IPR030564">
    <property type="entry name" value="Myotubularin"/>
</dbReference>
<proteinExistence type="inferred from homology"/>
<dbReference type="GO" id="GO:0019903">
    <property type="term" value="F:protein phosphatase binding"/>
    <property type="evidence" value="ECO:0007669"/>
    <property type="project" value="TreeGrafter"/>
</dbReference>
<comment type="similarity">
    <text evidence="1">Belongs to the protein-tyrosine phosphatase family. Non-receptor class myotubularin subfamily.</text>
</comment>
<dbReference type="InterPro" id="IPR010569">
    <property type="entry name" value="Myotubularin-like_Pase_dom"/>
</dbReference>
<feature type="domain" description="Myotubularin phosphatase" evidence="3">
    <location>
        <begin position="105"/>
        <end position="172"/>
    </location>
</feature>
<dbReference type="AlphaFoldDB" id="A0A0L7L9H6"/>
<dbReference type="PANTHER" id="PTHR10807">
    <property type="entry name" value="MYOTUBULARIN-RELATED"/>
    <property type="match status" value="1"/>
</dbReference>
<accession>A0A0L7L9H6</accession>
<feature type="coiled-coil region" evidence="2">
    <location>
        <begin position="298"/>
        <end position="325"/>
    </location>
</feature>
<evidence type="ECO:0000313" key="4">
    <source>
        <dbReference type="EMBL" id="KOB71896.1"/>
    </source>
</evidence>
<feature type="domain" description="Myotubularin phosphatase" evidence="3">
    <location>
        <begin position="208"/>
        <end position="253"/>
    </location>
</feature>
<dbReference type="PANTHER" id="PTHR10807:SF73">
    <property type="entry name" value="LD06050P"/>
    <property type="match status" value="1"/>
</dbReference>
<evidence type="ECO:0000259" key="3">
    <source>
        <dbReference type="PROSITE" id="PS51339"/>
    </source>
</evidence>
<feature type="domain" description="Myotubularin phosphatase" evidence="3">
    <location>
        <begin position="1"/>
        <end position="99"/>
    </location>
</feature>
<keyword evidence="5" id="KW-1185">Reference proteome</keyword>
<organism evidence="4 5">
    <name type="scientific">Operophtera brumata</name>
    <name type="common">Winter moth</name>
    <name type="synonym">Phalaena brumata</name>
    <dbReference type="NCBI Taxonomy" id="104452"/>
    <lineage>
        <taxon>Eukaryota</taxon>
        <taxon>Metazoa</taxon>
        <taxon>Ecdysozoa</taxon>
        <taxon>Arthropoda</taxon>
        <taxon>Hexapoda</taxon>
        <taxon>Insecta</taxon>
        <taxon>Pterygota</taxon>
        <taxon>Neoptera</taxon>
        <taxon>Endopterygota</taxon>
        <taxon>Lepidoptera</taxon>
        <taxon>Glossata</taxon>
        <taxon>Ditrysia</taxon>
        <taxon>Geometroidea</taxon>
        <taxon>Geometridae</taxon>
        <taxon>Larentiinae</taxon>
        <taxon>Operophtera</taxon>
    </lineage>
</organism>
<dbReference type="Proteomes" id="UP000037510">
    <property type="component" value="Unassembled WGS sequence"/>
</dbReference>
<dbReference type="GO" id="GO:0046856">
    <property type="term" value="P:phosphatidylinositol dephosphorylation"/>
    <property type="evidence" value="ECO:0007669"/>
    <property type="project" value="TreeGrafter"/>
</dbReference>
<sequence length="334" mass="38254">MRAGQPLYGAKHRRCRPDEAILNTVVAIGTKGVIYDLRSSNSISQQQNKACNDREISSDKWISKLESCGWAENVRNSLHTSCIVAQHIHQRNEAIRACLRTFIRGTFLCDNEQERESRGVYTQTTSIWSWVNQPDELSAYINPLYEPTPTVIWPSVAPMSYTTSIWSWVNQPDELSAYINPLYEPTPTVIWPSVAPMSCIIWEGKGSQTTSIWSWVNQLDELSAYINPLYEPTPTVIWPSVAPMSYIIWEGKGSQTTSIWSWVNQPDELSAYINPLYEPTPTVIWPTVIWPSVAPIDFRTIREREQQFKAQAQQLRRELYEVANQYYGPNTDTA</sequence>
<evidence type="ECO:0000256" key="1">
    <source>
        <dbReference type="ARBA" id="ARBA00007471"/>
    </source>
</evidence>
<dbReference type="EMBL" id="JTDY01002197">
    <property type="protein sequence ID" value="KOB71896.1"/>
    <property type="molecule type" value="Genomic_DNA"/>
</dbReference>
<dbReference type="GO" id="GO:0010507">
    <property type="term" value="P:negative regulation of autophagy"/>
    <property type="evidence" value="ECO:0007669"/>
    <property type="project" value="TreeGrafter"/>
</dbReference>